<organism evidence="5 6">
    <name type="scientific">Heterostelium pallidum (strain ATCC 26659 / Pp 5 / PN500)</name>
    <name type="common">Cellular slime mold</name>
    <name type="synonym">Polysphondylium pallidum</name>
    <dbReference type="NCBI Taxonomy" id="670386"/>
    <lineage>
        <taxon>Eukaryota</taxon>
        <taxon>Amoebozoa</taxon>
        <taxon>Evosea</taxon>
        <taxon>Eumycetozoa</taxon>
        <taxon>Dictyostelia</taxon>
        <taxon>Acytosteliales</taxon>
        <taxon>Acytosteliaceae</taxon>
        <taxon>Heterostelium</taxon>
    </lineage>
</organism>
<dbReference type="Proteomes" id="UP000001396">
    <property type="component" value="Unassembled WGS sequence"/>
</dbReference>
<dbReference type="Pfam" id="PF13359">
    <property type="entry name" value="DDE_Tnp_4"/>
    <property type="match status" value="1"/>
</dbReference>
<dbReference type="EMBL" id="ADBJ01000004">
    <property type="protein sequence ID" value="EFA85938.1"/>
    <property type="molecule type" value="Genomic_DNA"/>
</dbReference>
<dbReference type="GeneID" id="31356701"/>
<evidence type="ECO:0000259" key="4">
    <source>
        <dbReference type="Pfam" id="PF13359"/>
    </source>
</evidence>
<keyword evidence="2" id="KW-0479">Metal-binding</keyword>
<feature type="domain" description="DDE Tnp4" evidence="4">
    <location>
        <begin position="237"/>
        <end position="386"/>
    </location>
</feature>
<proteinExistence type="predicted"/>
<dbReference type="InterPro" id="IPR027806">
    <property type="entry name" value="HARBI1_dom"/>
</dbReference>
<feature type="region of interest" description="Disordered" evidence="3">
    <location>
        <begin position="132"/>
        <end position="167"/>
    </location>
</feature>
<evidence type="ECO:0000313" key="6">
    <source>
        <dbReference type="Proteomes" id="UP000001396"/>
    </source>
</evidence>
<evidence type="ECO:0000256" key="3">
    <source>
        <dbReference type="SAM" id="MobiDB-lite"/>
    </source>
</evidence>
<accession>D3AYB1</accession>
<dbReference type="GO" id="GO:0046872">
    <property type="term" value="F:metal ion binding"/>
    <property type="evidence" value="ECO:0007669"/>
    <property type="project" value="UniProtKB-KW"/>
</dbReference>
<dbReference type="RefSeq" id="XP_020438044.1">
    <property type="nucleotide sequence ID" value="XM_020572186.1"/>
</dbReference>
<protein>
    <recommendedName>
        <fullName evidence="4">DDE Tnp4 domain-containing protein</fullName>
    </recommendedName>
</protein>
<reference evidence="5 6" key="1">
    <citation type="journal article" date="2011" name="Genome Res.">
        <title>Phylogeny-wide analysis of social amoeba genomes highlights ancient origins for complex intercellular communication.</title>
        <authorList>
            <person name="Heidel A.J."/>
            <person name="Lawal H.M."/>
            <person name="Felder M."/>
            <person name="Schilde C."/>
            <person name="Helps N.R."/>
            <person name="Tunggal B."/>
            <person name="Rivero F."/>
            <person name="John U."/>
            <person name="Schleicher M."/>
            <person name="Eichinger L."/>
            <person name="Platzer M."/>
            <person name="Noegel A.A."/>
            <person name="Schaap P."/>
            <person name="Gloeckner G."/>
        </authorList>
    </citation>
    <scope>NUCLEOTIDE SEQUENCE [LARGE SCALE GENOMIC DNA]</scope>
    <source>
        <strain evidence="6">ATCC 26659 / Pp 5 / PN500</strain>
    </source>
</reference>
<evidence type="ECO:0000313" key="5">
    <source>
        <dbReference type="EMBL" id="EFA85938.1"/>
    </source>
</evidence>
<keyword evidence="6" id="KW-1185">Reference proteome</keyword>
<comment type="caution">
    <text evidence="5">The sequence shown here is derived from an EMBL/GenBank/DDBJ whole genome shotgun (WGS) entry which is preliminary data.</text>
</comment>
<sequence>MTPQIRCLNPTRGGQRFQVVNGEKCVIICKCTHFTDYESIQLIRRQLGIKSHQDNAKDSVLNLEKGSTSKCDQCGEKCTTRIGIKATGLPQTTDSFSYFCCFGHLIAYVSNISVKNWREKIQSKEKLFKGLETLNPDSSPTTTTTTTTTSNSSVREETNEEDASEQDSIVNSLLKEYCDEDIKLFIGLNKNDFNDLFLKIKERSHSKITRKDDQQRKKSSAIYKDYYGDSCLVTSVVDGSEQRVVVPLNSDLKICYYSGKKGFSSVNKLVFCSPNGKIQYMSHTRPGSRNDQGMMYEVGPFLNKFDDSFEYIMGDKGFQGSHILYKRFIVIDREDRKDGEDDERKEADNRFKSVRIIIENVFAHIKKWAIATMNFRSKIDNFNEILDEHHKIWCCIGLLINLYVEDLR</sequence>
<dbReference type="InParanoid" id="D3AYB1"/>
<evidence type="ECO:0000256" key="1">
    <source>
        <dbReference type="ARBA" id="ARBA00001968"/>
    </source>
</evidence>
<evidence type="ECO:0000256" key="2">
    <source>
        <dbReference type="ARBA" id="ARBA00022723"/>
    </source>
</evidence>
<comment type="cofactor">
    <cofactor evidence="1">
        <name>a divalent metal cation</name>
        <dbReference type="ChEBI" id="CHEBI:60240"/>
    </cofactor>
</comment>
<gene>
    <name evidence="5" type="ORF">PPL_01171</name>
</gene>
<dbReference type="AlphaFoldDB" id="D3AYB1"/>
<name>D3AYB1_HETP5</name>